<dbReference type="GO" id="GO:0016787">
    <property type="term" value="F:hydrolase activity"/>
    <property type="evidence" value="ECO:0007669"/>
    <property type="project" value="UniProtKB-KW"/>
</dbReference>
<feature type="domain" description="Serine aminopeptidase S33" evidence="1">
    <location>
        <begin position="66"/>
        <end position="208"/>
    </location>
</feature>
<dbReference type="RefSeq" id="WP_089068268.1">
    <property type="nucleotide sequence ID" value="NZ_CP022358.1"/>
</dbReference>
<evidence type="ECO:0000259" key="1">
    <source>
        <dbReference type="Pfam" id="PF12146"/>
    </source>
</evidence>
<dbReference type="EMBL" id="CP022358">
    <property type="protein sequence ID" value="ASK70146.1"/>
    <property type="molecule type" value="Genomic_DNA"/>
</dbReference>
<protein>
    <submittedName>
        <fullName evidence="2">Alpha/beta hydrolase</fullName>
    </submittedName>
</protein>
<evidence type="ECO:0000313" key="2">
    <source>
        <dbReference type="EMBL" id="ASK70146.1"/>
    </source>
</evidence>
<gene>
    <name evidence="2" type="ORF">CF168_15500</name>
</gene>
<evidence type="ECO:0000313" key="3">
    <source>
        <dbReference type="Proteomes" id="UP000198367"/>
    </source>
</evidence>
<dbReference type="Proteomes" id="UP000198367">
    <property type="component" value="Chromosome"/>
</dbReference>
<dbReference type="AlphaFoldDB" id="A0A220UQG4"/>
<accession>A0A220UQG4</accession>
<keyword evidence="2" id="KW-0378">Hydrolase</keyword>
<dbReference type="PANTHER" id="PTHR11005">
    <property type="entry name" value="LYSOSOMAL ACID LIPASE-RELATED"/>
    <property type="match status" value="1"/>
</dbReference>
<keyword evidence="3" id="KW-1185">Reference proteome</keyword>
<dbReference type="InterPro" id="IPR022742">
    <property type="entry name" value="Hydrolase_4"/>
</dbReference>
<dbReference type="Gene3D" id="3.40.50.1820">
    <property type="entry name" value="alpha/beta hydrolase"/>
    <property type="match status" value="1"/>
</dbReference>
<dbReference type="Pfam" id="PF12146">
    <property type="entry name" value="Hydrolase_4"/>
    <property type="match status" value="1"/>
</dbReference>
<name>A0A220UQG4_9GAMM</name>
<organism evidence="2 3">
    <name type="scientific">Shewanella bicestrii</name>
    <dbReference type="NCBI Taxonomy" id="2018305"/>
    <lineage>
        <taxon>Bacteria</taxon>
        <taxon>Pseudomonadati</taxon>
        <taxon>Pseudomonadota</taxon>
        <taxon>Gammaproteobacteria</taxon>
        <taxon>Alteromonadales</taxon>
        <taxon>Shewanellaceae</taxon>
        <taxon>Shewanella</taxon>
    </lineage>
</organism>
<sequence length="333" mass="37276">MDYQRLTLTSSSSQHSAQTPAQTSLYIPYRDGLLHLRQLLPANADFSKPPILMLHGAMSNGRVFYSQSGRGLGCFLAQAGFVVYVLDTAGRGLSLPKIARGFTLGQGEVIREQLPLVQQHILKIHQQRCQEQGKSAPSQLHWCAHSWGGVLMASALARYPELQQSVRSLLTFGSKRTIRVKSFKKWLMVDVFWNRLAPSLAVGQGYLAADKLRVGMDNESRASLTQSIDWVRGEWRDHDDGFDYGKAAKAAHWPVAWFIAGQNDTVLGHPEDVADMISECGFRQVKYTLLSKANGFKHDYGHADMLTHMDAMSDHFPLIRDWYLGFALAVLKD</sequence>
<dbReference type="SUPFAM" id="SSF53474">
    <property type="entry name" value="alpha/beta-Hydrolases"/>
    <property type="match status" value="1"/>
</dbReference>
<dbReference type="KEGG" id="sbj:CF168_15500"/>
<dbReference type="InterPro" id="IPR029058">
    <property type="entry name" value="AB_hydrolase_fold"/>
</dbReference>
<proteinExistence type="predicted"/>
<reference evidence="2 3" key="1">
    <citation type="submission" date="2017-07" db="EMBL/GenBank/DDBJ databases">
        <title>Phenotypical and genomic characterization of a clinical isolate of Shewanella bicestrii sp. nov. producing an extended-spectrum beta-lactamase and a new oxacillinase variant.</title>
        <authorList>
            <person name="Jousset A.B."/>
            <person name="Bonnin R.A."/>
            <person name="Girlich D."/>
            <person name="Dabos L."/>
            <person name="Potron A."/>
            <person name="Dortet L."/>
            <person name="Glaser P."/>
            <person name="Naas T."/>
        </authorList>
    </citation>
    <scope>NUCLEOTIDE SEQUENCE [LARGE SCALE GENOMIC DNA]</scope>
    <source>
        <strain evidence="2 3">JAB-1</strain>
    </source>
</reference>